<dbReference type="GO" id="GO:0032259">
    <property type="term" value="P:methylation"/>
    <property type="evidence" value="ECO:0007669"/>
    <property type="project" value="UniProtKB-KW"/>
</dbReference>
<dbReference type="Gene3D" id="3.90.1420.10">
    <property type="entry name" value="Rubisco LSMT, substrate-binding domain"/>
    <property type="match status" value="1"/>
</dbReference>
<keyword evidence="6" id="KW-1185">Reference proteome</keyword>
<dbReference type="SUPFAM" id="SSF82199">
    <property type="entry name" value="SET domain"/>
    <property type="match status" value="1"/>
</dbReference>
<dbReference type="EMBL" id="LJSK01000017">
    <property type="protein sequence ID" value="KPI89766.1"/>
    <property type="molecule type" value="Genomic_DNA"/>
</dbReference>
<proteinExistence type="predicted"/>
<dbReference type="PANTHER" id="PTHR13271:SF115">
    <property type="entry name" value="RUBISCO LSMT SUBSTRATE-BINDING DOMAIN-CONTAINING PROTEIN"/>
    <property type="match status" value="1"/>
</dbReference>
<dbReference type="InterPro" id="IPR015353">
    <property type="entry name" value="Rubisco_LSMT_subst-bd"/>
</dbReference>
<dbReference type="VEuPathDB" id="TriTrypDB:Lsey_0017_0450"/>
<keyword evidence="2" id="KW-0808">Transferase</keyword>
<comment type="caution">
    <text evidence="5">The sequence shown here is derived from an EMBL/GenBank/DDBJ whole genome shotgun (WGS) entry which is preliminary data.</text>
</comment>
<organism evidence="5 6">
    <name type="scientific">Leptomonas seymouri</name>
    <dbReference type="NCBI Taxonomy" id="5684"/>
    <lineage>
        <taxon>Eukaryota</taxon>
        <taxon>Discoba</taxon>
        <taxon>Euglenozoa</taxon>
        <taxon>Kinetoplastea</taxon>
        <taxon>Metakinetoplastina</taxon>
        <taxon>Trypanosomatida</taxon>
        <taxon>Trypanosomatidae</taxon>
        <taxon>Leishmaniinae</taxon>
        <taxon>Leptomonas</taxon>
    </lineage>
</organism>
<dbReference type="OMA" id="RELWMSY"/>
<dbReference type="InterPro" id="IPR036464">
    <property type="entry name" value="Rubisco_LSMT_subst-bd_sf"/>
</dbReference>
<evidence type="ECO:0000256" key="1">
    <source>
        <dbReference type="ARBA" id="ARBA00022603"/>
    </source>
</evidence>
<evidence type="ECO:0000313" key="5">
    <source>
        <dbReference type="EMBL" id="KPI89766.1"/>
    </source>
</evidence>
<evidence type="ECO:0000256" key="3">
    <source>
        <dbReference type="ARBA" id="ARBA00022691"/>
    </source>
</evidence>
<keyword evidence="3" id="KW-0949">S-adenosyl-L-methionine</keyword>
<accession>A0A0N0P8B9</accession>
<evidence type="ECO:0000259" key="4">
    <source>
        <dbReference type="Pfam" id="PF09273"/>
    </source>
</evidence>
<dbReference type="InterPro" id="IPR046341">
    <property type="entry name" value="SET_dom_sf"/>
</dbReference>
<dbReference type="OrthoDB" id="341421at2759"/>
<protein>
    <recommendedName>
        <fullName evidence="4">Rubisco LSMT substrate-binding domain-containing protein</fullName>
    </recommendedName>
</protein>
<dbReference type="Gene3D" id="3.90.1410.10">
    <property type="entry name" value="set domain protein methyltransferase, domain 1"/>
    <property type="match status" value="1"/>
</dbReference>
<reference evidence="5 6" key="1">
    <citation type="journal article" date="2015" name="PLoS Pathog.">
        <title>Leptomonas seymouri: Adaptations to the Dixenous Life Cycle Analyzed by Genome Sequencing, Transcriptome Profiling and Co-infection with Leishmania donovani.</title>
        <authorList>
            <person name="Kraeva N."/>
            <person name="Butenko A."/>
            <person name="Hlavacova J."/>
            <person name="Kostygov A."/>
            <person name="Myskova J."/>
            <person name="Grybchuk D."/>
            <person name="Lestinova T."/>
            <person name="Votypka J."/>
            <person name="Volf P."/>
            <person name="Opperdoes F."/>
            <person name="Flegontov P."/>
            <person name="Lukes J."/>
            <person name="Yurchenko V."/>
        </authorList>
    </citation>
    <scope>NUCLEOTIDE SEQUENCE [LARGE SCALE GENOMIC DNA]</scope>
    <source>
        <strain evidence="5 6">ATCC 30220</strain>
    </source>
</reference>
<dbReference type="Pfam" id="PF09273">
    <property type="entry name" value="Rubis-subs-bind"/>
    <property type="match status" value="1"/>
</dbReference>
<sequence length="631" mass="70221">MPSSDQVAWFCQQLSSSDSANIKRQYLQWHAEEHGIAYTDSDPLFVTAIKGSSSFAWTLSEVLWRARLISLDERTLWECLDIEMISNRVHRVIDPWNEQLAVKIAYYFLQSQSSLAGEEEGKGAENWRGLRAELDAYAAETIKPQGTSTVNDYLPLTASAGNARRNSERAAATGTWSDKVTFIPMEAGNEFSEGSLRCIAPVPSCSILLQVPRTEMFFRDTVFEHCALGRVIASTPTLREFRSNEEAVLVMCLVFERFVVGAAKSHWRRLLEQCPSSYPTIPITWALSDLAELDGLDILDDVLAKRTQLQTVVDQLESSLIPMLHRLLSAEAMGAAAAVEVPPQAELLEIFSWEHLAWAQSTFDSRAFNLNVDGDVVMALVPLADMINHANRTDVLIRKVEPDGGPFTMQVGAALNSADIGRELWMSYGPLQNWELLQHYGFVLGSENVHDKLPFPLSLPALSELGEGAEKATEGVSERCCSAQKAGEGDWDARRLKLLRRYGLCLPSRCWVGHDGVPPPALLAMLRVQLAQAEEFDVMEGHRYGPFTTLSAQTEAAVVATVMETVQCVLDVFPTTLSEDEETLAELRTTAHDTEDECDAESVYNYTLCVQLRIGLKSIAHRTLDWCRSRL</sequence>
<dbReference type="Proteomes" id="UP000038009">
    <property type="component" value="Unassembled WGS sequence"/>
</dbReference>
<dbReference type="AlphaFoldDB" id="A0A0N0P8B9"/>
<dbReference type="InterPro" id="IPR050600">
    <property type="entry name" value="SETD3_SETD6_MTase"/>
</dbReference>
<evidence type="ECO:0000313" key="6">
    <source>
        <dbReference type="Proteomes" id="UP000038009"/>
    </source>
</evidence>
<dbReference type="SUPFAM" id="SSF81822">
    <property type="entry name" value="RuBisCo LSMT C-terminal, substrate-binding domain"/>
    <property type="match status" value="1"/>
</dbReference>
<keyword evidence="1" id="KW-0489">Methyltransferase</keyword>
<gene>
    <name evidence="5" type="ORF">ABL78_1146</name>
</gene>
<dbReference type="CDD" id="cd10527">
    <property type="entry name" value="SET_LSMT"/>
    <property type="match status" value="1"/>
</dbReference>
<evidence type="ECO:0000256" key="2">
    <source>
        <dbReference type="ARBA" id="ARBA00022679"/>
    </source>
</evidence>
<dbReference type="GO" id="GO:0016279">
    <property type="term" value="F:protein-lysine N-methyltransferase activity"/>
    <property type="evidence" value="ECO:0007669"/>
    <property type="project" value="TreeGrafter"/>
</dbReference>
<feature type="domain" description="Rubisco LSMT substrate-binding" evidence="4">
    <location>
        <begin position="495"/>
        <end position="619"/>
    </location>
</feature>
<dbReference type="PANTHER" id="PTHR13271">
    <property type="entry name" value="UNCHARACTERIZED PUTATIVE METHYLTRANSFERASE"/>
    <property type="match status" value="1"/>
</dbReference>
<name>A0A0N0P8B9_LEPSE</name>